<dbReference type="GO" id="GO:0003677">
    <property type="term" value="F:DNA binding"/>
    <property type="evidence" value="ECO:0007669"/>
    <property type="project" value="InterPro"/>
</dbReference>
<name>A0A117N2Y6_RHILI</name>
<sequence length="133" mass="14969">MTDNTEHRSRSKLARFIAEHAAASGRTFQEVALAAGYSRASNIIRAFATDQAKVPLDRVAALADALRCSTVELFELSLERHFDQETFRRLRPLFFRDVTANERAWLTALKEVSGEGDPILDSDRAARLKTLFD</sequence>
<organism evidence="1 2">
    <name type="scientific">Rhizobium loti</name>
    <name type="common">Mesorhizobium loti</name>
    <dbReference type="NCBI Taxonomy" id="381"/>
    <lineage>
        <taxon>Bacteria</taxon>
        <taxon>Pseudomonadati</taxon>
        <taxon>Pseudomonadota</taxon>
        <taxon>Alphaproteobacteria</taxon>
        <taxon>Hyphomicrobiales</taxon>
        <taxon>Phyllobacteriaceae</taxon>
        <taxon>Mesorhizobium</taxon>
    </lineage>
</organism>
<accession>A0A117N2Y6</accession>
<reference evidence="1 2" key="1">
    <citation type="submission" date="2015-12" db="EMBL/GenBank/DDBJ databases">
        <title>Draft genome sequence of Mesorhizobium sp. UFLA 01-765, a multitolerant efficient symbiont and plant-growth promoting strain isolated from Zn-mining soil using Leucaena leucocephala as a trap plant.</title>
        <authorList>
            <person name="Rangel W.M."/>
            <person name="Thijs S."/>
            <person name="Longatti S.M."/>
            <person name="Moreira F.M."/>
            <person name="Weyens N."/>
            <person name="Vangronsveld J."/>
            <person name="Van Hamme J.D."/>
            <person name="Bottos E.M."/>
            <person name="Rineau F."/>
        </authorList>
    </citation>
    <scope>NUCLEOTIDE SEQUENCE [LARGE SCALE GENOMIC DNA]</scope>
    <source>
        <strain evidence="1 2">UFLA 01-765</strain>
    </source>
</reference>
<evidence type="ECO:0000313" key="2">
    <source>
        <dbReference type="Proteomes" id="UP000053176"/>
    </source>
</evidence>
<protein>
    <submittedName>
        <fullName evidence="1">Uncharacterized protein</fullName>
    </submittedName>
</protein>
<dbReference type="Proteomes" id="UP000053176">
    <property type="component" value="Unassembled WGS sequence"/>
</dbReference>
<proteinExistence type="predicted"/>
<dbReference type="AlphaFoldDB" id="A0A117N2Y6"/>
<evidence type="ECO:0000313" key="1">
    <source>
        <dbReference type="EMBL" id="KUM25641.1"/>
    </source>
</evidence>
<comment type="caution">
    <text evidence="1">The sequence shown here is derived from an EMBL/GenBank/DDBJ whole genome shotgun (WGS) entry which is preliminary data.</text>
</comment>
<gene>
    <name evidence="1" type="ORF">AU467_25325</name>
</gene>
<dbReference type="Gene3D" id="1.10.260.40">
    <property type="entry name" value="lambda repressor-like DNA-binding domains"/>
    <property type="match status" value="1"/>
</dbReference>
<dbReference type="EMBL" id="LPWA01000115">
    <property type="protein sequence ID" value="KUM25641.1"/>
    <property type="molecule type" value="Genomic_DNA"/>
</dbReference>
<dbReference type="InterPro" id="IPR010982">
    <property type="entry name" value="Lambda_DNA-bd_dom_sf"/>
</dbReference>
<dbReference type="OrthoDB" id="7859023at2"/>
<dbReference type="SUPFAM" id="SSF47413">
    <property type="entry name" value="lambda repressor-like DNA-binding domains"/>
    <property type="match status" value="1"/>
</dbReference>